<keyword evidence="1" id="KW-0732">Signal</keyword>
<dbReference type="KEGG" id="cvn:111122983"/>
<protein>
    <submittedName>
        <fullName evidence="3">Uncharacterized protein LOC111122983</fullName>
    </submittedName>
</protein>
<dbReference type="GeneID" id="111122983"/>
<keyword evidence="2" id="KW-1185">Reference proteome</keyword>
<proteinExistence type="predicted"/>
<sequence>MDITLQVIIFQAFISLSVCLNPFTITTYDNGTYSLSINDNIWLESAPTFFRDSGKLYSAKDGSLKLFYTGNEVGVDKLGNFTTKDYLYWAGSKEMFVSIRMYDDPNFVVFIQNFTDGASGTKAGSYDEVISGFPGFQIKDGVVDTGYLSFGGYMLGDTHKSIGKWGSHTKDIRDGLTGGPLILFDKDGNTLIISPLTEFMAASNWQDKESGGNVYWGVMGGVDEVPYHYTYMTIVYYAKGINKAFEGWGGALRKLYGSKKNSRAQDLTLGRAGYWTDNGAYYYYKTEPKKNYEQTMMDLVNKTVFTFNYFQFDSWWYFKGLAGGVKLWEPRPDVFPHGLGYFYNKTFSLVALHNRYWSRDTPYAKQNGGDYDFIVEDTGALPIDQKFWNDLLNKTLTWGLVMYEQDWLNVQLDKITALKTNLTLGQIWLSQMNEAAKANNVFIQYCMSNPRHALQSLTLSQVTQARVSDDYSPGGEQWRIGISSLFANALGLAPSKDTFWTTEVQPGNRYKRTEPNTRLNALVATLSTGPYGPSDMAGHLNYDLINKTCIYYGSLMQPAKPATAMDVQIIQEAFESKKMEIWSTYSVNVLNDTALNWGTVFAVDTSGDVTIDYKDMEFLRQ</sequence>
<evidence type="ECO:0000256" key="1">
    <source>
        <dbReference type="SAM" id="SignalP"/>
    </source>
</evidence>
<name>A0A8B8CYT4_CRAVI</name>
<gene>
    <name evidence="3" type="primary">LOC111122983</name>
</gene>
<evidence type="ECO:0000313" key="3">
    <source>
        <dbReference type="RefSeq" id="XP_022320745.1"/>
    </source>
</evidence>
<feature type="chain" id="PRO_5034297232" evidence="1">
    <location>
        <begin position="20"/>
        <end position="621"/>
    </location>
</feature>
<dbReference type="Proteomes" id="UP000694844">
    <property type="component" value="Chromosome 3"/>
</dbReference>
<evidence type="ECO:0000313" key="2">
    <source>
        <dbReference type="Proteomes" id="UP000694844"/>
    </source>
</evidence>
<dbReference type="OrthoDB" id="41905at2759"/>
<dbReference type="AlphaFoldDB" id="A0A8B8CYT4"/>
<feature type="signal peptide" evidence="1">
    <location>
        <begin position="1"/>
        <end position="19"/>
    </location>
</feature>
<organism evidence="2 3">
    <name type="scientific">Crassostrea virginica</name>
    <name type="common">Eastern oyster</name>
    <dbReference type="NCBI Taxonomy" id="6565"/>
    <lineage>
        <taxon>Eukaryota</taxon>
        <taxon>Metazoa</taxon>
        <taxon>Spiralia</taxon>
        <taxon>Lophotrochozoa</taxon>
        <taxon>Mollusca</taxon>
        <taxon>Bivalvia</taxon>
        <taxon>Autobranchia</taxon>
        <taxon>Pteriomorphia</taxon>
        <taxon>Ostreida</taxon>
        <taxon>Ostreoidea</taxon>
        <taxon>Ostreidae</taxon>
        <taxon>Crassostrea</taxon>
    </lineage>
</organism>
<reference evidence="3" key="1">
    <citation type="submission" date="2025-08" db="UniProtKB">
        <authorList>
            <consortium name="RefSeq"/>
        </authorList>
    </citation>
    <scope>IDENTIFICATION</scope>
    <source>
        <tissue evidence="3">Whole sample</tissue>
    </source>
</reference>
<dbReference type="RefSeq" id="XP_022320745.1">
    <property type="nucleotide sequence ID" value="XM_022465037.1"/>
</dbReference>
<accession>A0A8B8CYT4</accession>